<evidence type="ECO:0000313" key="1">
    <source>
        <dbReference type="EMBL" id="GFH14200.1"/>
    </source>
</evidence>
<proteinExistence type="predicted"/>
<comment type="caution">
    <text evidence="1">The sequence shown here is derived from an EMBL/GenBank/DDBJ whole genome shotgun (WGS) entry which is preliminary data.</text>
</comment>
<evidence type="ECO:0000313" key="2">
    <source>
        <dbReference type="Proteomes" id="UP000485058"/>
    </source>
</evidence>
<feature type="non-terminal residue" evidence="1">
    <location>
        <position position="1"/>
    </location>
</feature>
<gene>
    <name evidence="1" type="ORF">HaLaN_10213</name>
</gene>
<keyword evidence="2" id="KW-1185">Reference proteome</keyword>
<dbReference type="AlphaFoldDB" id="A0A699YWW7"/>
<name>A0A699YWW7_HAELA</name>
<dbReference type="Proteomes" id="UP000485058">
    <property type="component" value="Unassembled WGS sequence"/>
</dbReference>
<dbReference type="EMBL" id="BLLF01000699">
    <property type="protein sequence ID" value="GFH14200.1"/>
    <property type="molecule type" value="Genomic_DNA"/>
</dbReference>
<protein>
    <submittedName>
        <fullName evidence="1">Uncharacterized protein</fullName>
    </submittedName>
</protein>
<organism evidence="1 2">
    <name type="scientific">Haematococcus lacustris</name>
    <name type="common">Green alga</name>
    <name type="synonym">Haematococcus pluvialis</name>
    <dbReference type="NCBI Taxonomy" id="44745"/>
    <lineage>
        <taxon>Eukaryota</taxon>
        <taxon>Viridiplantae</taxon>
        <taxon>Chlorophyta</taxon>
        <taxon>core chlorophytes</taxon>
        <taxon>Chlorophyceae</taxon>
        <taxon>CS clade</taxon>
        <taxon>Chlamydomonadales</taxon>
        <taxon>Haematococcaceae</taxon>
        <taxon>Haematococcus</taxon>
    </lineage>
</organism>
<sequence length="89" mass="10505">MYMTRMMTRAVRDPCIDDNPDYEEGLRRMEQFLDPPAIREVLMCHHTIRMQQIPDFGRINLEGVRNKQAWLVTNCRNAVRSEPGGPTKW</sequence>
<accession>A0A699YWW7</accession>
<reference evidence="1 2" key="1">
    <citation type="submission" date="2020-02" db="EMBL/GenBank/DDBJ databases">
        <title>Draft genome sequence of Haematococcus lacustris strain NIES-144.</title>
        <authorList>
            <person name="Morimoto D."/>
            <person name="Nakagawa S."/>
            <person name="Yoshida T."/>
            <person name="Sawayama S."/>
        </authorList>
    </citation>
    <scope>NUCLEOTIDE SEQUENCE [LARGE SCALE GENOMIC DNA]</scope>
    <source>
        <strain evidence="1 2">NIES-144</strain>
    </source>
</reference>